<keyword evidence="1" id="KW-0645">Protease</keyword>
<dbReference type="PRINTS" id="PR00480">
    <property type="entry name" value="ASTACIN"/>
</dbReference>
<comment type="cofactor">
    <cofactor evidence="1">
        <name>Zn(2+)</name>
        <dbReference type="ChEBI" id="CHEBI:29105"/>
    </cofactor>
    <text evidence="1">Binds 1 zinc ion per subunit.</text>
</comment>
<organism evidence="4 5">
    <name type="scientific">Fibrivirga algicola</name>
    <dbReference type="NCBI Taxonomy" id="2950420"/>
    <lineage>
        <taxon>Bacteria</taxon>
        <taxon>Pseudomonadati</taxon>
        <taxon>Bacteroidota</taxon>
        <taxon>Cytophagia</taxon>
        <taxon>Cytophagales</taxon>
        <taxon>Spirosomataceae</taxon>
        <taxon>Fibrivirga</taxon>
    </lineage>
</organism>
<comment type="caution">
    <text evidence="4">The sequence shown here is derived from an EMBL/GenBank/DDBJ whole genome shotgun (WGS) entry which is preliminary data.</text>
</comment>
<dbReference type="RefSeq" id="WP_166693220.1">
    <property type="nucleotide sequence ID" value="NZ_WAEL01000007.1"/>
</dbReference>
<keyword evidence="1" id="KW-0482">Metalloprotease</keyword>
<keyword evidence="2" id="KW-0732">Signal</keyword>
<protein>
    <submittedName>
        <fullName evidence="4">Peptidase M12</fullName>
    </submittedName>
</protein>
<dbReference type="CDD" id="cd04280">
    <property type="entry name" value="ZnMc_astacin_like"/>
    <property type="match status" value="1"/>
</dbReference>
<evidence type="ECO:0000313" key="5">
    <source>
        <dbReference type="Proteomes" id="UP000606008"/>
    </source>
</evidence>
<dbReference type="Proteomes" id="UP000606008">
    <property type="component" value="Unassembled WGS sequence"/>
</dbReference>
<reference evidence="4" key="1">
    <citation type="submission" date="2024-05" db="EMBL/GenBank/DDBJ databases">
        <authorList>
            <person name="Jung D.-H."/>
        </authorList>
    </citation>
    <scope>NUCLEOTIDE SEQUENCE</scope>
    <source>
        <strain evidence="4">JA-25</strain>
    </source>
</reference>
<dbReference type="SUPFAM" id="SSF55486">
    <property type="entry name" value="Metalloproteases ('zincins'), catalytic domain"/>
    <property type="match status" value="1"/>
</dbReference>
<sequence>MKHIHLSFVGTALSVLCFFGCATDQQAVDLAPLHNNSSIEVAYPHQTGTLEAGTYLGQPITFRRVNGEAVYQGDMILHPSELTDADHATQGAGRTLKSLRWTGKIVYYTIDPNLPYPERVTDAMAHWQANTAIRFVRRTAEYSYVTFKAGSGCASNVGRIGGQQFITLADWCSTGNTIHEIGHTVGLYHEHSRADRDGSVTILTQNIMPGYATDFQTYIQQNKDGFDQPGGFDFNSIMMYHSWSFSVNNEPTIVKKDGSTFNVQRTALSPLDIATVKTMYP</sequence>
<name>A0ABX0QP40_9BACT</name>
<evidence type="ECO:0000313" key="4">
    <source>
        <dbReference type="EMBL" id="NID12363.1"/>
    </source>
</evidence>
<keyword evidence="1" id="KW-0378">Hydrolase</keyword>
<evidence type="ECO:0000259" key="3">
    <source>
        <dbReference type="PROSITE" id="PS51864"/>
    </source>
</evidence>
<feature type="chain" id="PRO_5046757107" evidence="2">
    <location>
        <begin position="28"/>
        <end position="281"/>
    </location>
</feature>
<dbReference type="PROSITE" id="PS51864">
    <property type="entry name" value="ASTACIN"/>
    <property type="match status" value="1"/>
</dbReference>
<proteinExistence type="predicted"/>
<feature type="binding site" evidence="1">
    <location>
        <position position="179"/>
    </location>
    <ligand>
        <name>Zn(2+)</name>
        <dbReference type="ChEBI" id="CHEBI:29105"/>
        <note>catalytic</note>
    </ligand>
</feature>
<dbReference type="InterPro" id="IPR034035">
    <property type="entry name" value="Astacin-like_dom"/>
</dbReference>
<feature type="active site" evidence="1">
    <location>
        <position position="180"/>
    </location>
</feature>
<dbReference type="PANTHER" id="PTHR10127:SF873">
    <property type="entry name" value="METALLOENDOPEPTIDASE"/>
    <property type="match status" value="1"/>
</dbReference>
<dbReference type="EMBL" id="WAEL01000007">
    <property type="protein sequence ID" value="NID12363.1"/>
    <property type="molecule type" value="Genomic_DNA"/>
</dbReference>
<feature type="signal peptide" evidence="2">
    <location>
        <begin position="1"/>
        <end position="27"/>
    </location>
</feature>
<evidence type="ECO:0000256" key="2">
    <source>
        <dbReference type="SAM" id="SignalP"/>
    </source>
</evidence>
<accession>A0ABX0QP40</accession>
<evidence type="ECO:0000256" key="1">
    <source>
        <dbReference type="PROSITE-ProRule" id="PRU01211"/>
    </source>
</evidence>
<keyword evidence="1" id="KW-0479">Metal-binding</keyword>
<keyword evidence="1" id="KW-0862">Zinc</keyword>
<dbReference type="InterPro" id="IPR006026">
    <property type="entry name" value="Peptidase_Metallo"/>
</dbReference>
<dbReference type="InterPro" id="IPR024079">
    <property type="entry name" value="MetalloPept_cat_dom_sf"/>
</dbReference>
<gene>
    <name evidence="4" type="ORF">F7231_19470</name>
</gene>
<dbReference type="SMART" id="SM00235">
    <property type="entry name" value="ZnMc"/>
    <property type="match status" value="1"/>
</dbReference>
<feature type="binding site" evidence="1">
    <location>
        <position position="183"/>
    </location>
    <ligand>
        <name>Zn(2+)</name>
        <dbReference type="ChEBI" id="CHEBI:29105"/>
        <note>catalytic</note>
    </ligand>
</feature>
<comment type="caution">
    <text evidence="1">Lacks conserved residue(s) required for the propagation of feature annotation.</text>
</comment>
<keyword evidence="5" id="KW-1185">Reference proteome</keyword>
<feature type="binding site" evidence="1">
    <location>
        <position position="189"/>
    </location>
    <ligand>
        <name>Zn(2+)</name>
        <dbReference type="ChEBI" id="CHEBI:29105"/>
        <note>catalytic</note>
    </ligand>
</feature>
<feature type="domain" description="Peptidase M12A" evidence="3">
    <location>
        <begin position="90"/>
        <end position="281"/>
    </location>
</feature>
<dbReference type="Gene3D" id="3.40.390.10">
    <property type="entry name" value="Collagenase (Catalytic Domain)"/>
    <property type="match status" value="1"/>
</dbReference>
<dbReference type="Pfam" id="PF01400">
    <property type="entry name" value="Astacin"/>
    <property type="match status" value="1"/>
</dbReference>
<dbReference type="PANTHER" id="PTHR10127">
    <property type="entry name" value="DISCOIDIN, CUB, EGF, LAMININ , AND ZINC METALLOPROTEASE DOMAIN CONTAINING"/>
    <property type="match status" value="1"/>
</dbReference>
<dbReference type="InterPro" id="IPR001506">
    <property type="entry name" value="Peptidase_M12A"/>
</dbReference>